<dbReference type="Proteomes" id="UP000178099">
    <property type="component" value="Unassembled WGS sequence"/>
</dbReference>
<reference evidence="2 3" key="1">
    <citation type="journal article" date="2016" name="Nat. Commun.">
        <title>Thousands of microbial genomes shed light on interconnected biogeochemical processes in an aquifer system.</title>
        <authorList>
            <person name="Anantharaman K."/>
            <person name="Brown C.T."/>
            <person name="Hug L.A."/>
            <person name="Sharon I."/>
            <person name="Castelle C.J."/>
            <person name="Probst A.J."/>
            <person name="Thomas B.C."/>
            <person name="Singh A."/>
            <person name="Wilkins M.J."/>
            <person name="Karaoz U."/>
            <person name="Brodie E.L."/>
            <person name="Williams K.H."/>
            <person name="Hubbard S.S."/>
            <person name="Banfield J.F."/>
        </authorList>
    </citation>
    <scope>NUCLEOTIDE SEQUENCE [LARGE SCALE GENOMIC DNA]</scope>
</reference>
<evidence type="ECO:0000256" key="1">
    <source>
        <dbReference type="SAM" id="MobiDB-lite"/>
    </source>
</evidence>
<feature type="region of interest" description="Disordered" evidence="1">
    <location>
        <begin position="1"/>
        <end position="23"/>
    </location>
</feature>
<dbReference type="AlphaFoldDB" id="A0A1G2DEM3"/>
<protein>
    <submittedName>
        <fullName evidence="2">Uncharacterized protein</fullName>
    </submittedName>
</protein>
<gene>
    <name evidence="2" type="ORF">A3D67_02430</name>
</gene>
<name>A0A1G2DEM3_9BACT</name>
<accession>A0A1G2DEM3</accession>
<proteinExistence type="predicted"/>
<evidence type="ECO:0000313" key="3">
    <source>
        <dbReference type="Proteomes" id="UP000178099"/>
    </source>
</evidence>
<dbReference type="EMBL" id="MHLN01000010">
    <property type="protein sequence ID" value="OGZ12097.1"/>
    <property type="molecule type" value="Genomic_DNA"/>
</dbReference>
<organism evidence="2 3">
    <name type="scientific">Candidatus Lloydbacteria bacterium RIFCSPHIGHO2_02_FULL_51_22</name>
    <dbReference type="NCBI Taxonomy" id="1798663"/>
    <lineage>
        <taxon>Bacteria</taxon>
        <taxon>Candidatus Lloydiibacteriota</taxon>
    </lineage>
</organism>
<comment type="caution">
    <text evidence="2">The sequence shown here is derived from an EMBL/GenBank/DDBJ whole genome shotgun (WGS) entry which is preliminary data.</text>
</comment>
<evidence type="ECO:0000313" key="2">
    <source>
        <dbReference type="EMBL" id="OGZ12097.1"/>
    </source>
</evidence>
<sequence>MRARNNRKSMSSPESRQKKVETTEKMPPAWLLLRKEILEQIPSKLEGLHTENVRAFFESFPGIVLNECVIFDEEDLPKLRELLVPSGLLDEDSLGEKKADGCFVAEIRLSLVKRLREYEAANGTIFTEGLLVHELAHSSSEYAQYIKPSPTLYATPRVGFSILTEGFATHRGSFLEEGFADMLRGQYVEEYATDEWKTATQIPELGSHCSPNTCVNVTTKIGYQHLLPLKYLFRNPKTQRIGYTTSSPAAFGMELLARKNDELYPAILSARHDVESLRDVARIINDIKPGSYSFLQKLKYSNEDFERGLRYIIDEIYNGTVRLNEKSEFAD</sequence>